<name>A0ABW7EUL9_9BURK</name>
<dbReference type="EMBL" id="JBIGHY010000018">
    <property type="protein sequence ID" value="MFG6417210.1"/>
    <property type="molecule type" value="Genomic_DNA"/>
</dbReference>
<keyword evidence="2" id="KW-1185">Reference proteome</keyword>
<proteinExistence type="predicted"/>
<dbReference type="InterPro" id="IPR046017">
    <property type="entry name" value="DUF5974"/>
</dbReference>
<protein>
    <submittedName>
        <fullName evidence="1">Rubrivinodin family lasso peptide</fullName>
    </submittedName>
</protein>
<evidence type="ECO:0000313" key="1">
    <source>
        <dbReference type="EMBL" id="MFG6417210.1"/>
    </source>
</evidence>
<dbReference type="RefSeq" id="WP_394473269.1">
    <property type="nucleotide sequence ID" value="NZ_JBIGHY010000018.1"/>
</dbReference>
<organism evidence="1 2">
    <name type="scientific">Pelomonas dachongensis</name>
    <dbReference type="NCBI Taxonomy" id="3299029"/>
    <lineage>
        <taxon>Bacteria</taxon>
        <taxon>Pseudomonadati</taxon>
        <taxon>Pseudomonadota</taxon>
        <taxon>Betaproteobacteria</taxon>
        <taxon>Burkholderiales</taxon>
        <taxon>Sphaerotilaceae</taxon>
        <taxon>Roseateles</taxon>
    </lineage>
</organism>
<dbReference type="Proteomes" id="UP001606300">
    <property type="component" value="Unassembled WGS sequence"/>
</dbReference>
<accession>A0ABW7EUL9</accession>
<evidence type="ECO:0000313" key="2">
    <source>
        <dbReference type="Proteomes" id="UP001606300"/>
    </source>
</evidence>
<comment type="caution">
    <text evidence="1">The sequence shown here is derived from an EMBL/GenBank/DDBJ whole genome shotgun (WGS) entry which is preliminary data.</text>
</comment>
<reference evidence="1 2" key="1">
    <citation type="submission" date="2024-09" db="EMBL/GenBank/DDBJ databases">
        <title>Novel species of the genus Pelomonas and Roseateles isolated from streams.</title>
        <authorList>
            <person name="Lu H."/>
        </authorList>
    </citation>
    <scope>NUCLEOTIDE SEQUENCE [LARGE SCALE GENOMIC DNA]</scope>
    <source>
        <strain evidence="1 2">DC23W</strain>
    </source>
</reference>
<sequence>MNDEVQLEVVDLGDAKEETKGVDKAQYLEPNEILPFRETP</sequence>
<gene>
    <name evidence="1" type="ORF">ACG02S_25265</name>
</gene>
<dbReference type="Pfam" id="PF19399">
    <property type="entry name" value="DUF5974"/>
    <property type="match status" value="1"/>
</dbReference>